<keyword evidence="1" id="KW-0479">Metal-binding</keyword>
<keyword evidence="3" id="KW-1133">Transmembrane helix</keyword>
<dbReference type="EMBL" id="SJPS01000004">
    <property type="protein sequence ID" value="TWU25757.1"/>
    <property type="molecule type" value="Genomic_DNA"/>
</dbReference>
<dbReference type="Gene3D" id="3.60.21.10">
    <property type="match status" value="1"/>
</dbReference>
<accession>A0A5C6CQ62</accession>
<feature type="domain" description="Calcineurin-like phosphoesterase" evidence="4">
    <location>
        <begin position="168"/>
        <end position="324"/>
    </location>
</feature>
<dbReference type="OrthoDB" id="9780884at2"/>
<keyword evidence="3" id="KW-0812">Transmembrane</keyword>
<dbReference type="GO" id="GO:0008758">
    <property type="term" value="F:UDP-2,3-diacylglucosamine hydrolase activity"/>
    <property type="evidence" value="ECO:0007669"/>
    <property type="project" value="TreeGrafter"/>
</dbReference>
<dbReference type="InterPro" id="IPR029052">
    <property type="entry name" value="Metallo-depent_PP-like"/>
</dbReference>
<dbReference type="Pfam" id="PF00149">
    <property type="entry name" value="Metallophos"/>
    <property type="match status" value="1"/>
</dbReference>
<evidence type="ECO:0000313" key="5">
    <source>
        <dbReference type="EMBL" id="TWU25757.1"/>
    </source>
</evidence>
<evidence type="ECO:0000256" key="2">
    <source>
        <dbReference type="ARBA" id="ARBA00022801"/>
    </source>
</evidence>
<dbReference type="InterPro" id="IPR051158">
    <property type="entry name" value="Metallophosphoesterase_sf"/>
</dbReference>
<dbReference type="GO" id="GO:0009245">
    <property type="term" value="P:lipid A biosynthetic process"/>
    <property type="evidence" value="ECO:0007669"/>
    <property type="project" value="TreeGrafter"/>
</dbReference>
<reference evidence="5 6" key="1">
    <citation type="submission" date="2019-02" db="EMBL/GenBank/DDBJ databases">
        <title>Deep-cultivation of Planctomycetes and their phenomic and genomic characterization uncovers novel biology.</title>
        <authorList>
            <person name="Wiegand S."/>
            <person name="Jogler M."/>
            <person name="Boedeker C."/>
            <person name="Pinto D."/>
            <person name="Vollmers J."/>
            <person name="Rivas-Marin E."/>
            <person name="Kohn T."/>
            <person name="Peeters S.H."/>
            <person name="Heuer A."/>
            <person name="Rast P."/>
            <person name="Oberbeckmann S."/>
            <person name="Bunk B."/>
            <person name="Jeske O."/>
            <person name="Meyerdierks A."/>
            <person name="Storesund J.E."/>
            <person name="Kallscheuer N."/>
            <person name="Luecker S."/>
            <person name="Lage O.M."/>
            <person name="Pohl T."/>
            <person name="Merkel B.J."/>
            <person name="Hornburger P."/>
            <person name="Mueller R.-W."/>
            <person name="Bruemmer F."/>
            <person name="Labrenz M."/>
            <person name="Spormann A.M."/>
            <person name="Op Den Camp H."/>
            <person name="Overmann J."/>
            <person name="Amann R."/>
            <person name="Jetten M.S.M."/>
            <person name="Mascher T."/>
            <person name="Medema M.H."/>
            <person name="Devos D.P."/>
            <person name="Kaster A.-K."/>
            <person name="Ovreas L."/>
            <person name="Rohde M."/>
            <person name="Galperin M.Y."/>
            <person name="Jogler C."/>
        </authorList>
    </citation>
    <scope>NUCLEOTIDE SEQUENCE [LARGE SCALE GENOMIC DNA]</scope>
    <source>
        <strain evidence="5 6">Pla144</strain>
    </source>
</reference>
<dbReference type="RefSeq" id="WP_146451336.1">
    <property type="nucleotide sequence ID" value="NZ_SJPS01000004.1"/>
</dbReference>
<dbReference type="SUPFAM" id="SSF56300">
    <property type="entry name" value="Metallo-dependent phosphatases"/>
    <property type="match status" value="1"/>
</dbReference>
<keyword evidence="2" id="KW-0378">Hydrolase</keyword>
<organism evidence="5 6">
    <name type="scientific">Bythopirellula polymerisocia</name>
    <dbReference type="NCBI Taxonomy" id="2528003"/>
    <lineage>
        <taxon>Bacteria</taxon>
        <taxon>Pseudomonadati</taxon>
        <taxon>Planctomycetota</taxon>
        <taxon>Planctomycetia</taxon>
        <taxon>Pirellulales</taxon>
        <taxon>Lacipirellulaceae</taxon>
        <taxon>Bythopirellula</taxon>
    </lineage>
</organism>
<dbReference type="GO" id="GO:0016020">
    <property type="term" value="C:membrane"/>
    <property type="evidence" value="ECO:0007669"/>
    <property type="project" value="GOC"/>
</dbReference>
<dbReference type="GO" id="GO:0046872">
    <property type="term" value="F:metal ion binding"/>
    <property type="evidence" value="ECO:0007669"/>
    <property type="project" value="UniProtKB-KW"/>
</dbReference>
<dbReference type="PANTHER" id="PTHR31302:SF31">
    <property type="entry name" value="PHOSPHODIESTERASE YAEI"/>
    <property type="match status" value="1"/>
</dbReference>
<evidence type="ECO:0000256" key="3">
    <source>
        <dbReference type="SAM" id="Phobius"/>
    </source>
</evidence>
<keyword evidence="6" id="KW-1185">Reference proteome</keyword>
<dbReference type="Proteomes" id="UP000318437">
    <property type="component" value="Unassembled WGS sequence"/>
</dbReference>
<feature type="transmembrane region" description="Helical" evidence="3">
    <location>
        <begin position="37"/>
        <end position="61"/>
    </location>
</feature>
<gene>
    <name evidence="5" type="ORF">Pla144_29690</name>
</gene>
<keyword evidence="3" id="KW-0472">Membrane</keyword>
<dbReference type="PANTHER" id="PTHR31302">
    <property type="entry name" value="TRANSMEMBRANE PROTEIN WITH METALLOPHOSPHOESTERASE DOMAIN-RELATED"/>
    <property type="match status" value="1"/>
</dbReference>
<comment type="caution">
    <text evidence="5">The sequence shown here is derived from an EMBL/GenBank/DDBJ whole genome shotgun (WGS) entry which is preliminary data.</text>
</comment>
<name>A0A5C6CQ62_9BACT</name>
<evidence type="ECO:0000313" key="6">
    <source>
        <dbReference type="Proteomes" id="UP000318437"/>
    </source>
</evidence>
<feature type="transmembrane region" description="Helical" evidence="3">
    <location>
        <begin position="81"/>
        <end position="102"/>
    </location>
</feature>
<sequence>MLPLVLIVLALGSLIGHGYFWVAIVNRLHGWNGPRRLIDFLTLLCCIAFILLPLVVVEEWWTQGASFLSTGSDHPVETAGGVYLLLCFFIGLGNLLALVLGYHPEDDPTILVHKQREFVTPEKPFEHHQFLGIYPRLLGAIPLNESLKLAIDTKRLSIPRLPEKLAGLRIAHISDLHLTGRIGPEWFSFVANEVNGLSADVIAITGDLIENEACRGWLRESMGRLKARYGVYFILGNHDFFIDGKRTVAELRDAGLIYVGCDCLRTQWNDTSVAVSGDEYPWADDHPPASESPSFRLCLMHTPDQFDWAVQTGVDLALAGHTHGGQVCFPLLGAVAAPSLYGTRYACGTFRKGDTVMHVTRGISGETPLRWNCPPEIAVLELVSGGTNLPNC</sequence>
<dbReference type="CDD" id="cd07385">
    <property type="entry name" value="MPP_YkuE_C"/>
    <property type="match status" value="1"/>
</dbReference>
<dbReference type="InterPro" id="IPR004843">
    <property type="entry name" value="Calcineurin-like_PHP"/>
</dbReference>
<protein>
    <submittedName>
        <fullName evidence="5">Phosphodiesterase YaeI</fullName>
    </submittedName>
</protein>
<dbReference type="AlphaFoldDB" id="A0A5C6CQ62"/>
<feature type="transmembrane region" description="Helical" evidence="3">
    <location>
        <begin position="6"/>
        <end position="25"/>
    </location>
</feature>
<proteinExistence type="predicted"/>
<evidence type="ECO:0000259" key="4">
    <source>
        <dbReference type="Pfam" id="PF00149"/>
    </source>
</evidence>
<evidence type="ECO:0000256" key="1">
    <source>
        <dbReference type="ARBA" id="ARBA00022723"/>
    </source>
</evidence>